<protein>
    <recommendedName>
        <fullName evidence="2">HTH cro/C1-type domain-containing protein</fullName>
    </recommendedName>
</protein>
<feature type="domain" description="HTH cro/C1-type" evidence="2">
    <location>
        <begin position="24"/>
        <end position="63"/>
    </location>
</feature>
<dbReference type="AlphaFoldDB" id="V6JRH0"/>
<dbReference type="Gene3D" id="1.10.260.40">
    <property type="entry name" value="lambda repressor-like DNA-binding domains"/>
    <property type="match status" value="1"/>
</dbReference>
<dbReference type="PANTHER" id="PTHR35010:SF4">
    <property type="entry name" value="BLL5781 PROTEIN"/>
    <property type="match status" value="1"/>
</dbReference>
<keyword evidence="4" id="KW-1185">Reference proteome</keyword>
<dbReference type="CDD" id="cd00093">
    <property type="entry name" value="HTH_XRE"/>
    <property type="match status" value="1"/>
</dbReference>
<dbReference type="PROSITE" id="PS50943">
    <property type="entry name" value="HTH_CROC1"/>
    <property type="match status" value="1"/>
</dbReference>
<dbReference type="InterPro" id="IPR041413">
    <property type="entry name" value="MLTR_LBD"/>
</dbReference>
<dbReference type="InterPro" id="IPR010982">
    <property type="entry name" value="Lambda_DNA-bd_dom_sf"/>
</dbReference>
<comment type="caution">
    <text evidence="3">The sequence shown here is derived from an EMBL/GenBank/DDBJ whole genome shotgun (WGS) entry which is preliminary data.</text>
</comment>
<evidence type="ECO:0000256" key="1">
    <source>
        <dbReference type="SAM" id="MobiDB-lite"/>
    </source>
</evidence>
<dbReference type="InterPro" id="IPR001387">
    <property type="entry name" value="Cro/C1-type_HTH"/>
</dbReference>
<feature type="region of interest" description="Disordered" evidence="1">
    <location>
        <begin position="230"/>
        <end position="297"/>
    </location>
</feature>
<evidence type="ECO:0000259" key="2">
    <source>
        <dbReference type="PROSITE" id="PS50943"/>
    </source>
</evidence>
<gene>
    <name evidence="3" type="ORF">M878_42225</name>
</gene>
<dbReference type="STRING" id="1352936.M878_42225"/>
<evidence type="ECO:0000313" key="4">
    <source>
        <dbReference type="Proteomes" id="UP000017984"/>
    </source>
</evidence>
<dbReference type="HOGENOM" id="CLU_083309_0_0_11"/>
<dbReference type="SUPFAM" id="SSF47413">
    <property type="entry name" value="lambda repressor-like DNA-binding domains"/>
    <property type="match status" value="1"/>
</dbReference>
<dbReference type="EMBL" id="AWQX01000379">
    <property type="protein sequence ID" value="EST19479.1"/>
    <property type="molecule type" value="Genomic_DNA"/>
</dbReference>
<dbReference type="RefSeq" id="WP_023553261.1">
    <property type="nucleotide sequence ID" value="NZ_CM002285.1"/>
</dbReference>
<name>V6JRH0_STRRC</name>
<dbReference type="Proteomes" id="UP000017984">
    <property type="component" value="Chromosome"/>
</dbReference>
<dbReference type="PANTHER" id="PTHR35010">
    <property type="entry name" value="BLL4672 PROTEIN-RELATED"/>
    <property type="match status" value="1"/>
</dbReference>
<dbReference type="OrthoDB" id="2959414at2"/>
<dbReference type="Pfam" id="PF17765">
    <property type="entry name" value="MLTR_LBD"/>
    <property type="match status" value="1"/>
</dbReference>
<reference evidence="3 4" key="1">
    <citation type="journal article" date="2014" name="Genome Announc.">
        <title>Draft Genome Sequence of Streptomyces roseochromogenes subsp. oscitans DS 12.976, Producer of the Aminocoumarin Antibiotic Clorobiocin.</title>
        <authorList>
            <person name="Ruckert C."/>
            <person name="Kalinowski J."/>
            <person name="Heide L."/>
            <person name="Apel A.K."/>
        </authorList>
    </citation>
    <scope>NUCLEOTIDE SEQUENCE [LARGE SCALE GENOMIC DNA]</scope>
    <source>
        <strain evidence="3 4">DS 12.976</strain>
    </source>
</reference>
<proteinExistence type="predicted"/>
<organism evidence="3 4">
    <name type="scientific">Streptomyces roseochromogenus subsp. oscitans DS 12.976</name>
    <dbReference type="NCBI Taxonomy" id="1352936"/>
    <lineage>
        <taxon>Bacteria</taxon>
        <taxon>Bacillati</taxon>
        <taxon>Actinomycetota</taxon>
        <taxon>Actinomycetes</taxon>
        <taxon>Kitasatosporales</taxon>
        <taxon>Streptomycetaceae</taxon>
        <taxon>Streptomyces</taxon>
    </lineage>
</organism>
<sequence length="297" mass="32122">MDFPRALRACRSGRRLSRLVVEPATRAGTTRRHASFIESGRSVPGRTVVVRLAESLELSLRERNELLPAAGYAPAYPESSPDDPEPAPVRTALDHILRGHLPYPALVVERAGELTAANRAFDVITEGAAPDLAGTGKDVHRLALHPQGPVPRIGNLAECAQHILARLGHLPELRAELTAYVPELEPSTGHLGFAVPLLLHSSFSRLRLMTTVTAFATAVEVTLAELKPQALQPADRPPQEACRQPPHSGLPASGFPGERRRRRRAPAPVRSRPWLPHTRPPHPNGGAPGTPRLGNLP</sequence>
<evidence type="ECO:0000313" key="3">
    <source>
        <dbReference type="EMBL" id="EST19479.1"/>
    </source>
</evidence>
<dbReference type="GO" id="GO:0003677">
    <property type="term" value="F:DNA binding"/>
    <property type="evidence" value="ECO:0007669"/>
    <property type="project" value="InterPro"/>
</dbReference>
<accession>V6JRH0</accession>
<dbReference type="PATRIC" id="fig|1352936.5.peg.8741"/>